<dbReference type="RefSeq" id="XP_012213322.1">
    <property type="nucleotide sequence ID" value="XM_012357932.1"/>
</dbReference>
<evidence type="ECO:0000313" key="3">
    <source>
        <dbReference type="Proteomes" id="UP000030745"/>
    </source>
</evidence>
<dbReference type="GeneID" id="24140015"/>
<name>A0A067BNP7_SAPPC</name>
<feature type="chain" id="PRO_5001636942" evidence="1">
    <location>
        <begin position="29"/>
        <end position="66"/>
    </location>
</feature>
<dbReference type="EMBL" id="KK584430">
    <property type="protein sequence ID" value="KDO15971.1"/>
    <property type="molecule type" value="Genomic_DNA"/>
</dbReference>
<dbReference type="KEGG" id="spar:SPRG_18490"/>
<dbReference type="AlphaFoldDB" id="A0A067BNP7"/>
<sequence length="66" mass="7455">MVPPVALKMEGRLLWGTLLLSLWRLGSLQQRSVALQEEQVALLRAMLKSIADAELRDVMQHVLPPH</sequence>
<gene>
    <name evidence="2" type="ORF">SPRG_18490</name>
</gene>
<protein>
    <submittedName>
        <fullName evidence="2">Uncharacterized protein</fullName>
    </submittedName>
</protein>
<accession>A0A067BNP7</accession>
<feature type="signal peptide" evidence="1">
    <location>
        <begin position="1"/>
        <end position="28"/>
    </location>
</feature>
<evidence type="ECO:0000256" key="1">
    <source>
        <dbReference type="SAM" id="SignalP"/>
    </source>
</evidence>
<keyword evidence="1" id="KW-0732">Signal</keyword>
<evidence type="ECO:0000313" key="2">
    <source>
        <dbReference type="EMBL" id="KDO15971.1"/>
    </source>
</evidence>
<dbReference type="Proteomes" id="UP000030745">
    <property type="component" value="Unassembled WGS sequence"/>
</dbReference>
<proteinExistence type="predicted"/>
<reference evidence="2 3" key="1">
    <citation type="journal article" date="2013" name="PLoS Genet.">
        <title>Distinctive expansion of potential virulence genes in the genome of the oomycete fish pathogen Saprolegnia parasitica.</title>
        <authorList>
            <person name="Jiang R.H."/>
            <person name="de Bruijn I."/>
            <person name="Haas B.J."/>
            <person name="Belmonte R."/>
            <person name="Lobach L."/>
            <person name="Christie J."/>
            <person name="van den Ackerveken G."/>
            <person name="Bottin A."/>
            <person name="Bulone V."/>
            <person name="Diaz-Moreno S.M."/>
            <person name="Dumas B."/>
            <person name="Fan L."/>
            <person name="Gaulin E."/>
            <person name="Govers F."/>
            <person name="Grenville-Briggs L.J."/>
            <person name="Horner N.R."/>
            <person name="Levin J.Z."/>
            <person name="Mammella M."/>
            <person name="Meijer H.J."/>
            <person name="Morris P."/>
            <person name="Nusbaum C."/>
            <person name="Oome S."/>
            <person name="Phillips A.J."/>
            <person name="van Rooyen D."/>
            <person name="Rzeszutek E."/>
            <person name="Saraiva M."/>
            <person name="Secombes C.J."/>
            <person name="Seidl M.F."/>
            <person name="Snel B."/>
            <person name="Stassen J.H."/>
            <person name="Sykes S."/>
            <person name="Tripathy S."/>
            <person name="van den Berg H."/>
            <person name="Vega-Arreguin J.C."/>
            <person name="Wawra S."/>
            <person name="Young S.K."/>
            <person name="Zeng Q."/>
            <person name="Dieguez-Uribeondo J."/>
            <person name="Russ C."/>
            <person name="Tyler B.M."/>
            <person name="van West P."/>
        </authorList>
    </citation>
    <scope>NUCLEOTIDE SEQUENCE [LARGE SCALE GENOMIC DNA]</scope>
    <source>
        <strain evidence="2 3">CBS 223.65</strain>
    </source>
</reference>
<keyword evidence="3" id="KW-1185">Reference proteome</keyword>
<organism evidence="2 3">
    <name type="scientific">Saprolegnia parasitica (strain CBS 223.65)</name>
    <dbReference type="NCBI Taxonomy" id="695850"/>
    <lineage>
        <taxon>Eukaryota</taxon>
        <taxon>Sar</taxon>
        <taxon>Stramenopiles</taxon>
        <taxon>Oomycota</taxon>
        <taxon>Saprolegniomycetes</taxon>
        <taxon>Saprolegniales</taxon>
        <taxon>Saprolegniaceae</taxon>
        <taxon>Saprolegnia</taxon>
    </lineage>
</organism>
<dbReference type="VEuPathDB" id="FungiDB:SPRG_18490"/>